<dbReference type="OrthoDB" id="2415936at2759"/>
<dbReference type="SMART" id="SM00667">
    <property type="entry name" value="LisH"/>
    <property type="match status" value="2"/>
</dbReference>
<evidence type="ECO:0000313" key="3">
    <source>
        <dbReference type="Proteomes" id="UP000245207"/>
    </source>
</evidence>
<evidence type="ECO:0000259" key="1">
    <source>
        <dbReference type="PROSITE" id="PS50897"/>
    </source>
</evidence>
<dbReference type="PROSITE" id="PS50897">
    <property type="entry name" value="CTLH"/>
    <property type="match status" value="1"/>
</dbReference>
<dbReference type="InterPro" id="IPR050618">
    <property type="entry name" value="Ubq-SigPath_Reg"/>
</dbReference>
<evidence type="ECO:0000313" key="2">
    <source>
        <dbReference type="EMBL" id="PWA88387.1"/>
    </source>
</evidence>
<accession>A0A2U1PRP2</accession>
<dbReference type="AlphaFoldDB" id="A0A2U1PRP2"/>
<organism evidence="2 3">
    <name type="scientific">Artemisia annua</name>
    <name type="common">Sweet wormwood</name>
    <dbReference type="NCBI Taxonomy" id="35608"/>
    <lineage>
        <taxon>Eukaryota</taxon>
        <taxon>Viridiplantae</taxon>
        <taxon>Streptophyta</taxon>
        <taxon>Embryophyta</taxon>
        <taxon>Tracheophyta</taxon>
        <taxon>Spermatophyta</taxon>
        <taxon>Magnoliopsida</taxon>
        <taxon>eudicotyledons</taxon>
        <taxon>Gunneridae</taxon>
        <taxon>Pentapetalae</taxon>
        <taxon>asterids</taxon>
        <taxon>campanulids</taxon>
        <taxon>Asterales</taxon>
        <taxon>Asteraceae</taxon>
        <taxon>Asteroideae</taxon>
        <taxon>Anthemideae</taxon>
        <taxon>Artemisiinae</taxon>
        <taxon>Artemisia</taxon>
    </lineage>
</organism>
<dbReference type="SMART" id="SM00668">
    <property type="entry name" value="CTLH"/>
    <property type="match status" value="1"/>
</dbReference>
<proteinExistence type="predicted"/>
<name>A0A2U1PRP2_ARTAN</name>
<dbReference type="STRING" id="35608.A0A2U1PRP2"/>
<comment type="caution">
    <text evidence="2">The sequence shown here is derived from an EMBL/GenBank/DDBJ whole genome shotgun (WGS) entry which is preliminary data.</text>
</comment>
<protein>
    <submittedName>
        <fullName evidence="2">Glucose-induced degradation protein 8</fullName>
    </submittedName>
</protein>
<sequence length="499" mass="59168">MGREIPQVNSEYGLKKKEITEYSWNEMLKKGKIKKEDMDMLVMDFLVNNELPHVAEAFRKESGCQYVYPHELQTDVYDLLFERQYDEAINHLNEKLGLLILFSVFSRLTHYSSSITFLQESLMEEQLPQIEPENVPRGVIVLTPIKEDVSEDDWNELFKKGKFKKADMDMMVMDFLVNKEFAKVAETFHKESGCPLGIEDLSPLGIQKIVRDLILNRQFDEVISLLNEKFGSIFLKDRPEIIFHLEQQKMIEMCRRRDFEAALAFSREFIKWDTFEYKNDRMKSECRRTLLLMMYGDDKESPAAVILDPGRCFRIGKHVVKEMIRFQGRETELFLFIWFVGIHFIGRFISGYKHLIGGFILCFVSHNRLFNHTANFRNRFTRQKKNNFNLTRKPINPKLPYTILASEHRLYVAAPQIFTWMKQLLPLSFLRRWQFLFLVDYQARGSLRTPLYIPMWKRDKWIASTASDHLQSGKTLKSLKSNYNYPIKNHDRIKLKEEI</sequence>
<dbReference type="PROSITE" id="PS50896">
    <property type="entry name" value="LISH"/>
    <property type="match status" value="2"/>
</dbReference>
<dbReference type="InterPro" id="IPR024964">
    <property type="entry name" value="CTLH/CRA"/>
</dbReference>
<dbReference type="InterPro" id="IPR006594">
    <property type="entry name" value="LisH"/>
</dbReference>
<dbReference type="PANTHER" id="PTHR12864">
    <property type="entry name" value="RAN BINDING PROTEIN 9-RELATED"/>
    <property type="match status" value="1"/>
</dbReference>
<dbReference type="Pfam" id="PF08513">
    <property type="entry name" value="LisH"/>
    <property type="match status" value="1"/>
</dbReference>
<gene>
    <name evidence="2" type="ORF">CTI12_AA120670</name>
</gene>
<dbReference type="InterPro" id="IPR006595">
    <property type="entry name" value="CTLH_C"/>
</dbReference>
<dbReference type="EMBL" id="PKPP01000818">
    <property type="protein sequence ID" value="PWA88387.1"/>
    <property type="molecule type" value="Genomic_DNA"/>
</dbReference>
<dbReference type="Proteomes" id="UP000245207">
    <property type="component" value="Unassembled WGS sequence"/>
</dbReference>
<reference evidence="2 3" key="1">
    <citation type="journal article" date="2018" name="Mol. Plant">
        <title>The genome of Artemisia annua provides insight into the evolution of Asteraceae family and artemisinin biosynthesis.</title>
        <authorList>
            <person name="Shen Q."/>
            <person name="Zhang L."/>
            <person name="Liao Z."/>
            <person name="Wang S."/>
            <person name="Yan T."/>
            <person name="Shi P."/>
            <person name="Liu M."/>
            <person name="Fu X."/>
            <person name="Pan Q."/>
            <person name="Wang Y."/>
            <person name="Lv Z."/>
            <person name="Lu X."/>
            <person name="Zhang F."/>
            <person name="Jiang W."/>
            <person name="Ma Y."/>
            <person name="Chen M."/>
            <person name="Hao X."/>
            <person name="Li L."/>
            <person name="Tang Y."/>
            <person name="Lv G."/>
            <person name="Zhou Y."/>
            <person name="Sun X."/>
            <person name="Brodelius P.E."/>
            <person name="Rose J.K.C."/>
            <person name="Tang K."/>
        </authorList>
    </citation>
    <scope>NUCLEOTIDE SEQUENCE [LARGE SCALE GENOMIC DNA]</scope>
    <source>
        <strain evidence="3">cv. Huhao1</strain>
        <tissue evidence="2">Leaf</tissue>
    </source>
</reference>
<dbReference type="Pfam" id="PF10607">
    <property type="entry name" value="CTLH"/>
    <property type="match status" value="1"/>
</dbReference>
<feature type="domain" description="CTLH" evidence="1">
    <location>
        <begin position="202"/>
        <end position="261"/>
    </location>
</feature>
<keyword evidence="3" id="KW-1185">Reference proteome</keyword>